<comment type="caution">
    <text evidence="5">The sequence shown here is derived from an EMBL/GenBank/DDBJ whole genome shotgun (WGS) entry which is preliminary data.</text>
</comment>
<evidence type="ECO:0000256" key="1">
    <source>
        <dbReference type="ARBA" id="ARBA00023015"/>
    </source>
</evidence>
<dbReference type="Pfam" id="PF00717">
    <property type="entry name" value="Peptidase_S24"/>
    <property type="match status" value="1"/>
</dbReference>
<evidence type="ECO:0000313" key="5">
    <source>
        <dbReference type="EMBL" id="ETD05723.1"/>
    </source>
</evidence>
<dbReference type="Gene3D" id="1.10.260.40">
    <property type="entry name" value="lambda repressor-like DNA-binding domains"/>
    <property type="match status" value="1"/>
</dbReference>
<dbReference type="Gene3D" id="2.10.109.10">
    <property type="entry name" value="Umud Fragment, subunit A"/>
    <property type="match status" value="1"/>
</dbReference>
<dbReference type="SUPFAM" id="SSF51306">
    <property type="entry name" value="LexA/Signal peptidase"/>
    <property type="match status" value="1"/>
</dbReference>
<dbReference type="InterPro" id="IPR010982">
    <property type="entry name" value="Lambda_DNA-bd_dom_sf"/>
</dbReference>
<keyword evidence="3" id="KW-0804">Transcription</keyword>
<dbReference type="PROSITE" id="PS50943">
    <property type="entry name" value="HTH_CROC1"/>
    <property type="match status" value="1"/>
</dbReference>
<dbReference type="Proteomes" id="UP000018692">
    <property type="component" value="Unassembled WGS sequence"/>
</dbReference>
<dbReference type="SUPFAM" id="SSF47413">
    <property type="entry name" value="lambda repressor-like DNA-binding domains"/>
    <property type="match status" value="1"/>
</dbReference>
<dbReference type="CDD" id="cd06529">
    <property type="entry name" value="S24_LexA-like"/>
    <property type="match status" value="1"/>
</dbReference>
<dbReference type="InterPro" id="IPR015927">
    <property type="entry name" value="Peptidase_S24_S26A/B/C"/>
</dbReference>
<dbReference type="PANTHER" id="PTHR40661">
    <property type="match status" value="1"/>
</dbReference>
<feature type="domain" description="HTH cro/C1-type" evidence="4">
    <location>
        <begin position="8"/>
        <end position="62"/>
    </location>
</feature>
<proteinExistence type="predicted"/>
<dbReference type="GO" id="GO:0003677">
    <property type="term" value="F:DNA binding"/>
    <property type="evidence" value="ECO:0007669"/>
    <property type="project" value="UniProtKB-KW"/>
</dbReference>
<dbReference type="EMBL" id="AVFE01000002">
    <property type="protein sequence ID" value="ETD05723.1"/>
    <property type="molecule type" value="Genomic_DNA"/>
</dbReference>
<dbReference type="AlphaFoldDB" id="V8ASA1"/>
<keyword evidence="1" id="KW-0805">Transcription regulation</keyword>
<gene>
    <name evidence="5" type="ORF">N568_0101220</name>
</gene>
<dbReference type="InterPro" id="IPR001387">
    <property type="entry name" value="Cro/C1-type_HTH"/>
</dbReference>
<evidence type="ECO:0000313" key="6">
    <source>
        <dbReference type="Proteomes" id="UP000018692"/>
    </source>
</evidence>
<dbReference type="PATRIC" id="fig|1380772.3.peg.252"/>
<reference evidence="5 6" key="1">
    <citation type="submission" date="2013-07" db="EMBL/GenBank/DDBJ databases">
        <title>Isolation of Lactococcus garvieae strain TRF1 from the fecal material of a timber rattlesnake.</title>
        <authorList>
            <person name="McLaughlin R.W."/>
            <person name="Cochran P.A."/>
            <person name="Dowd S.E."/>
        </authorList>
    </citation>
    <scope>NUCLEOTIDE SEQUENCE [LARGE SCALE GENOMIC DNA]</scope>
    <source>
        <strain evidence="5 6">TRF1</strain>
    </source>
</reference>
<evidence type="ECO:0000256" key="3">
    <source>
        <dbReference type="ARBA" id="ARBA00023163"/>
    </source>
</evidence>
<sequence length="249" mass="28779">MIEFPERLKELRKEKGFTQKELAELIGFSYQNLQKYEKGIAKPLNKNLIKISDIFDVSVSYLLGETDVRKASSIYEIYEQLTEPRKKRVYDFTSSQLTEQKEENNIISLHHLVPYEVEEEQALSAGNGEGYTSSQSKETVYWDQDIAYDKAVWIKGDSMEPDFHYGEVALIKYQNYLDYPGQICAVDDVERGQAYIKSVRIEDKYLVLHSLNDSIDADGNLIFPDKYIPLSENPRIVGKVVDHFTPIEK</sequence>
<dbReference type="Pfam" id="PF01381">
    <property type="entry name" value="HTH_3"/>
    <property type="match status" value="1"/>
</dbReference>
<evidence type="ECO:0000256" key="2">
    <source>
        <dbReference type="ARBA" id="ARBA00023125"/>
    </source>
</evidence>
<keyword evidence="2" id="KW-0238">DNA-binding</keyword>
<dbReference type="InterPro" id="IPR039418">
    <property type="entry name" value="LexA-like"/>
</dbReference>
<dbReference type="CDD" id="cd00093">
    <property type="entry name" value="HTH_XRE"/>
    <property type="match status" value="1"/>
</dbReference>
<organism evidence="5 6">
    <name type="scientific">Lactococcus garvieae TRF1</name>
    <dbReference type="NCBI Taxonomy" id="1380772"/>
    <lineage>
        <taxon>Bacteria</taxon>
        <taxon>Bacillati</taxon>
        <taxon>Bacillota</taxon>
        <taxon>Bacilli</taxon>
        <taxon>Lactobacillales</taxon>
        <taxon>Streptococcaceae</taxon>
        <taxon>Lactococcus</taxon>
    </lineage>
</organism>
<name>V8ASA1_9LACT</name>
<dbReference type="InterPro" id="IPR036286">
    <property type="entry name" value="LexA/Signal_pep-like_sf"/>
</dbReference>
<dbReference type="SMART" id="SM00530">
    <property type="entry name" value="HTH_XRE"/>
    <property type="match status" value="1"/>
</dbReference>
<dbReference type="PANTHER" id="PTHR40661:SF1">
    <property type="entry name" value="HTH CRO_C1-TYPE DOMAIN-CONTAINING PROTEIN"/>
    <property type="match status" value="1"/>
</dbReference>
<protein>
    <recommendedName>
        <fullName evidence="4">HTH cro/C1-type domain-containing protein</fullName>
    </recommendedName>
</protein>
<accession>V8ASA1</accession>
<evidence type="ECO:0000259" key="4">
    <source>
        <dbReference type="PROSITE" id="PS50943"/>
    </source>
</evidence>